<evidence type="ECO:0000313" key="4">
    <source>
        <dbReference type="Proteomes" id="UP000076998"/>
    </source>
</evidence>
<dbReference type="EMBL" id="LSTV01000003">
    <property type="protein sequence ID" value="OAH49782.1"/>
    <property type="molecule type" value="Genomic_DNA"/>
</dbReference>
<dbReference type="RefSeq" id="WP_064003027.1">
    <property type="nucleotide sequence ID" value="NZ_LSTV01000003.1"/>
</dbReference>
<dbReference type="PROSITE" id="PS51257">
    <property type="entry name" value="PROKAR_LIPOPROTEIN"/>
    <property type="match status" value="1"/>
</dbReference>
<reference evidence="3 4" key="1">
    <citation type="submission" date="2016-02" db="EMBL/GenBank/DDBJ databases">
        <authorList>
            <person name="Wen L."/>
            <person name="He K."/>
            <person name="Yang H."/>
        </authorList>
    </citation>
    <scope>NUCLEOTIDE SEQUENCE [LARGE SCALE GENOMIC DNA]</scope>
    <source>
        <strain evidence="3 4">CD11_3</strain>
    </source>
</reference>
<evidence type="ECO:0000256" key="2">
    <source>
        <dbReference type="SAM" id="SignalP"/>
    </source>
</evidence>
<dbReference type="AlphaFoldDB" id="A0A177K8R7"/>
<evidence type="ECO:0000313" key="3">
    <source>
        <dbReference type="EMBL" id="OAH49782.1"/>
    </source>
</evidence>
<feature type="chain" id="PRO_5008065953" evidence="2">
    <location>
        <begin position="24"/>
        <end position="266"/>
    </location>
</feature>
<keyword evidence="2" id="KW-0732">Signal</keyword>
<evidence type="ECO:0000256" key="1">
    <source>
        <dbReference type="SAM" id="MobiDB-lite"/>
    </source>
</evidence>
<protein>
    <submittedName>
        <fullName evidence="3">Uncharacterized protein</fullName>
    </submittedName>
</protein>
<feature type="signal peptide" evidence="2">
    <location>
        <begin position="1"/>
        <end position="23"/>
    </location>
</feature>
<comment type="caution">
    <text evidence="3">The sequence shown here is derived from an EMBL/GenBank/DDBJ whole genome shotgun (WGS) entry which is preliminary data.</text>
</comment>
<name>A0A177K8R7_9MICO</name>
<feature type="region of interest" description="Disordered" evidence="1">
    <location>
        <begin position="25"/>
        <end position="56"/>
    </location>
</feature>
<sequence length="266" mass="26995">MRTRALPLLAATAVLALAGCSAAETPAPSASPTASASASAAPPTSASPTPDATAGAPVVETPVECETLDLASGTVAGSDLGPCLQAVLVRYDTGTLTISGDELAGEISYHYDPMFEFRGDLETGGGPVAISFVDGDMLIDEGDGPVVADPDSADPTEQAAGAAAEAYRVFSDPGFIGDLIGGGDTWSVSAAPEPVETLDGSVEAYRLESTAAYDWYGIPIDAYTLWLTEDFRPVAAESTTGFLGRTATLTQQLSGLGEPVTISPLS</sequence>
<organism evidence="3 4">
    <name type="scientific">Microbacterium oleivorans</name>
    <dbReference type="NCBI Taxonomy" id="273677"/>
    <lineage>
        <taxon>Bacteria</taxon>
        <taxon>Bacillati</taxon>
        <taxon>Actinomycetota</taxon>
        <taxon>Actinomycetes</taxon>
        <taxon>Micrococcales</taxon>
        <taxon>Microbacteriaceae</taxon>
        <taxon>Microbacterium</taxon>
    </lineage>
</organism>
<gene>
    <name evidence="3" type="ORF">AYL44_09330</name>
</gene>
<proteinExistence type="predicted"/>
<accession>A0A177K8R7</accession>
<dbReference type="Proteomes" id="UP000076998">
    <property type="component" value="Unassembled WGS sequence"/>
</dbReference>
<dbReference type="OrthoDB" id="5072792at2"/>